<name>A0A9P8UK52_9PEZI</name>
<proteinExistence type="predicted"/>
<dbReference type="Gene3D" id="3.40.1090.10">
    <property type="entry name" value="Cytosolic phospholipase A2 catalytic domain"/>
    <property type="match status" value="1"/>
</dbReference>
<gene>
    <name evidence="6" type="ORF">BKA67DRAFT_570509</name>
</gene>
<dbReference type="Pfam" id="PF01734">
    <property type="entry name" value="Patatin"/>
    <property type="match status" value="1"/>
</dbReference>
<dbReference type="GeneID" id="70132057"/>
<dbReference type="OrthoDB" id="1658288at2759"/>
<evidence type="ECO:0000259" key="5">
    <source>
        <dbReference type="PROSITE" id="PS51635"/>
    </source>
</evidence>
<feature type="active site" description="Proton acceptor" evidence="4">
    <location>
        <position position="215"/>
    </location>
</feature>
<keyword evidence="3 4" id="KW-0443">Lipid metabolism</keyword>
<accession>A0A9P8UK52</accession>
<feature type="short sequence motif" description="GXGXXG" evidence="4">
    <location>
        <begin position="16"/>
        <end position="21"/>
    </location>
</feature>
<keyword evidence="7" id="KW-1185">Reference proteome</keyword>
<keyword evidence="2 4" id="KW-0442">Lipid degradation</keyword>
<feature type="active site" description="Nucleophile" evidence="4">
    <location>
        <position position="58"/>
    </location>
</feature>
<comment type="caution">
    <text evidence="4">Lacks conserved residue(s) required for the propagation of feature annotation.</text>
</comment>
<keyword evidence="6" id="KW-0808">Transferase</keyword>
<dbReference type="GO" id="GO:0047499">
    <property type="term" value="F:calcium-independent phospholipase A2 activity"/>
    <property type="evidence" value="ECO:0007669"/>
    <property type="project" value="TreeGrafter"/>
</dbReference>
<feature type="short sequence motif" description="GXSXG" evidence="4">
    <location>
        <begin position="56"/>
        <end position="60"/>
    </location>
</feature>
<dbReference type="Proteomes" id="UP000758603">
    <property type="component" value="Unassembled WGS sequence"/>
</dbReference>
<dbReference type="GO" id="GO:0046486">
    <property type="term" value="P:glycerolipid metabolic process"/>
    <property type="evidence" value="ECO:0007669"/>
    <property type="project" value="UniProtKB-ARBA"/>
</dbReference>
<evidence type="ECO:0000313" key="7">
    <source>
        <dbReference type="Proteomes" id="UP000758603"/>
    </source>
</evidence>
<dbReference type="PROSITE" id="PS51635">
    <property type="entry name" value="PNPLA"/>
    <property type="match status" value="1"/>
</dbReference>
<comment type="caution">
    <text evidence="6">The sequence shown here is derived from an EMBL/GenBank/DDBJ whole genome shotgun (WGS) entry which is preliminary data.</text>
</comment>
<dbReference type="GO" id="GO:0016020">
    <property type="term" value="C:membrane"/>
    <property type="evidence" value="ECO:0007669"/>
    <property type="project" value="TreeGrafter"/>
</dbReference>
<dbReference type="PANTHER" id="PTHR24185">
    <property type="entry name" value="CALCIUM-INDEPENDENT PHOSPHOLIPASE A2-GAMMA"/>
    <property type="match status" value="1"/>
</dbReference>
<dbReference type="PANTHER" id="PTHR24185:SF1">
    <property type="entry name" value="CALCIUM-INDEPENDENT PHOSPHOLIPASE A2-GAMMA"/>
    <property type="match status" value="1"/>
</dbReference>
<dbReference type="InterPro" id="IPR016035">
    <property type="entry name" value="Acyl_Trfase/lysoPLipase"/>
</dbReference>
<organism evidence="6 7">
    <name type="scientific">Truncatella angustata</name>
    <dbReference type="NCBI Taxonomy" id="152316"/>
    <lineage>
        <taxon>Eukaryota</taxon>
        <taxon>Fungi</taxon>
        <taxon>Dikarya</taxon>
        <taxon>Ascomycota</taxon>
        <taxon>Pezizomycotina</taxon>
        <taxon>Sordariomycetes</taxon>
        <taxon>Xylariomycetidae</taxon>
        <taxon>Amphisphaeriales</taxon>
        <taxon>Sporocadaceae</taxon>
        <taxon>Truncatella</taxon>
    </lineage>
</organism>
<dbReference type="SUPFAM" id="SSF52151">
    <property type="entry name" value="FabD/lysophospholipase-like"/>
    <property type="match status" value="1"/>
</dbReference>
<keyword evidence="1 4" id="KW-0378">Hydrolase</keyword>
<evidence type="ECO:0000256" key="4">
    <source>
        <dbReference type="PROSITE-ProRule" id="PRU01161"/>
    </source>
</evidence>
<dbReference type="CDD" id="cd07216">
    <property type="entry name" value="Pat17_PNPLA8_PNPLA9_like3"/>
    <property type="match status" value="1"/>
</dbReference>
<evidence type="ECO:0000256" key="3">
    <source>
        <dbReference type="ARBA" id="ARBA00023098"/>
    </source>
</evidence>
<sequence length="357" mass="39358">MSGDADPPLRILSLDGGGIRGKSSLLILETIMEQIRESQGLDEVPRPCDWFDIIGGTSTGGIIAVMLGRLGMTVDQCIQAYDKVGRTAFTPKRGGLSFAPPQGAYSAKALEGAIKEVVREYCVESSCIDQRSRGQSTVTTCQHGDATFRDQSCTKTVVLAITKDNVDAPPTLFTTYDTTAAFKDCTIWEIARATSAATTFFKPINLGRDKIEFIDAGFGYNNPCEVLIDEARRQYPTRRRLQVLSVGTGLGDVVTIKDSRVSILKALKNMATTSKKVATNLDNRYGDSGCYYRFNVERGLEDITLADWQKTSQISAHTSNYLMENRRRIQKFVDGFIARPIRLVEPVAELDGLPKRQ</sequence>
<dbReference type="EMBL" id="JAGPXC010000005">
    <property type="protein sequence ID" value="KAH6653602.1"/>
    <property type="molecule type" value="Genomic_DNA"/>
</dbReference>
<protein>
    <submittedName>
        <fullName evidence="6">Acyl transferase/acyl hydrolase/lysophospholipase</fullName>
    </submittedName>
</protein>
<evidence type="ECO:0000256" key="1">
    <source>
        <dbReference type="ARBA" id="ARBA00022801"/>
    </source>
</evidence>
<feature type="domain" description="PNPLA" evidence="5">
    <location>
        <begin position="12"/>
        <end position="228"/>
    </location>
</feature>
<dbReference type="GO" id="GO:0019369">
    <property type="term" value="P:arachidonate metabolic process"/>
    <property type="evidence" value="ECO:0007669"/>
    <property type="project" value="TreeGrafter"/>
</dbReference>
<dbReference type="GO" id="GO:0016042">
    <property type="term" value="P:lipid catabolic process"/>
    <property type="evidence" value="ECO:0007669"/>
    <property type="project" value="UniProtKB-UniRule"/>
</dbReference>
<reference evidence="6" key="1">
    <citation type="journal article" date="2021" name="Nat. Commun.">
        <title>Genetic determinants of endophytism in the Arabidopsis root mycobiome.</title>
        <authorList>
            <person name="Mesny F."/>
            <person name="Miyauchi S."/>
            <person name="Thiergart T."/>
            <person name="Pickel B."/>
            <person name="Atanasova L."/>
            <person name="Karlsson M."/>
            <person name="Huettel B."/>
            <person name="Barry K.W."/>
            <person name="Haridas S."/>
            <person name="Chen C."/>
            <person name="Bauer D."/>
            <person name="Andreopoulos W."/>
            <person name="Pangilinan J."/>
            <person name="LaButti K."/>
            <person name="Riley R."/>
            <person name="Lipzen A."/>
            <person name="Clum A."/>
            <person name="Drula E."/>
            <person name="Henrissat B."/>
            <person name="Kohler A."/>
            <person name="Grigoriev I.V."/>
            <person name="Martin F.M."/>
            <person name="Hacquard S."/>
        </authorList>
    </citation>
    <scope>NUCLEOTIDE SEQUENCE</scope>
    <source>
        <strain evidence="6">MPI-SDFR-AT-0073</strain>
    </source>
</reference>
<dbReference type="InterPro" id="IPR002641">
    <property type="entry name" value="PNPLA_dom"/>
</dbReference>
<dbReference type="AlphaFoldDB" id="A0A9P8UK52"/>
<dbReference type="RefSeq" id="XP_045957879.1">
    <property type="nucleotide sequence ID" value="XM_046103165.1"/>
</dbReference>
<evidence type="ECO:0000256" key="2">
    <source>
        <dbReference type="ARBA" id="ARBA00022963"/>
    </source>
</evidence>
<dbReference type="GO" id="GO:0016740">
    <property type="term" value="F:transferase activity"/>
    <property type="evidence" value="ECO:0007669"/>
    <property type="project" value="UniProtKB-KW"/>
</dbReference>
<evidence type="ECO:0000313" key="6">
    <source>
        <dbReference type="EMBL" id="KAH6653602.1"/>
    </source>
</evidence>